<evidence type="ECO:0000313" key="1">
    <source>
        <dbReference type="EMBL" id="AAP97935.1"/>
    </source>
</evidence>
<keyword evidence="2" id="KW-1185">Reference proteome</keyword>
<reference evidence="1" key="1">
    <citation type="submission" date="2002-05" db="EMBL/GenBank/DDBJ databases">
        <title>The genome sequence of Chlamydia pneumoniae TW183 and comparison with other Chlamydia strains based on whole genome sequence analysis.</title>
        <authorList>
            <person name="Geng M.M."/>
            <person name="Schuhmacher A."/>
            <person name="Muehldorfer I."/>
            <person name="Bensch K.W."/>
            <person name="Schaefer K.P."/>
            <person name="Schneider S."/>
            <person name="Pohl T."/>
            <person name="Essig A."/>
            <person name="Marre R."/>
            <person name="Melchers K."/>
        </authorList>
    </citation>
    <scope>NUCLEOTIDE SEQUENCE [LARGE SCALE GENOMIC DNA]</scope>
    <source>
        <strain evidence="1">TW-183</strain>
    </source>
</reference>
<dbReference type="EMBL" id="AE009440">
    <property type="protein sequence ID" value="AAP97935.1"/>
    <property type="molecule type" value="Genomic_DNA"/>
</dbReference>
<dbReference type="Proteomes" id="UP000000424">
    <property type="component" value="Chromosome"/>
</dbReference>
<accession>A0ABN3YP99</accession>
<evidence type="ECO:0000313" key="2">
    <source>
        <dbReference type="Proteomes" id="UP000000424"/>
    </source>
</evidence>
<name>A0ABN3YP99_CHLPN</name>
<protein>
    <submittedName>
        <fullName evidence="1">Uncharacterized protein</fullName>
    </submittedName>
</protein>
<organism evidence="1 2">
    <name type="scientific">Chlamydia pneumoniae</name>
    <name type="common">Chlamydophila pneumoniae</name>
    <dbReference type="NCBI Taxonomy" id="83558"/>
    <lineage>
        <taxon>Bacteria</taxon>
        <taxon>Pseudomonadati</taxon>
        <taxon>Chlamydiota</taxon>
        <taxon>Chlamydiia</taxon>
        <taxon>Chlamydiales</taxon>
        <taxon>Chlamydiaceae</taxon>
        <taxon>Chlamydia/Chlamydophila group</taxon>
        <taxon>Chlamydia</taxon>
    </lineage>
</organism>
<proteinExistence type="predicted"/>
<gene>
    <name evidence="1" type="ordered locus">CpB0002</name>
</gene>
<sequence length="50" mass="5971">MFKKFLNCKQLPVFMIRETVQNKNFNFLSLDNLSLLALRKEHIFISRNLG</sequence>